<dbReference type="PROSITE" id="PS00501">
    <property type="entry name" value="SPASE_I_1"/>
    <property type="match status" value="1"/>
</dbReference>
<protein>
    <recommendedName>
        <fullName evidence="4 8">Signal peptidase I</fullName>
        <ecNumber evidence="4 8">3.4.21.89</ecNumber>
    </recommendedName>
</protein>
<feature type="transmembrane region" description="Helical" evidence="8">
    <location>
        <begin position="7"/>
        <end position="28"/>
    </location>
</feature>
<dbReference type="OrthoDB" id="9802919at2"/>
<dbReference type="GO" id="GO:0006465">
    <property type="term" value="P:signal peptide processing"/>
    <property type="evidence" value="ECO:0007669"/>
    <property type="project" value="InterPro"/>
</dbReference>
<dbReference type="EMBL" id="LOCK01000050">
    <property type="protein sequence ID" value="KTE90218.1"/>
    <property type="molecule type" value="Genomic_DNA"/>
</dbReference>
<dbReference type="PANTHER" id="PTHR43390:SF1">
    <property type="entry name" value="CHLOROPLAST PROCESSING PEPTIDASE"/>
    <property type="match status" value="1"/>
</dbReference>
<evidence type="ECO:0000313" key="10">
    <source>
        <dbReference type="EMBL" id="CDX02688.1"/>
    </source>
</evidence>
<dbReference type="Proteomes" id="UP000054623">
    <property type="component" value="Unassembled WGS sequence"/>
</dbReference>
<dbReference type="OMA" id="IEPRWIP"/>
<dbReference type="InterPro" id="IPR019756">
    <property type="entry name" value="Pept_S26A_signal_pept_1_Ser-AS"/>
</dbReference>
<dbReference type="EC" id="3.4.21.89" evidence="4 8"/>
<feature type="active site" evidence="7">
    <location>
        <position position="81"/>
    </location>
</feature>
<dbReference type="GO" id="GO:0004252">
    <property type="term" value="F:serine-type endopeptidase activity"/>
    <property type="evidence" value="ECO:0007669"/>
    <property type="project" value="InterPro"/>
</dbReference>
<evidence type="ECO:0000256" key="3">
    <source>
        <dbReference type="ARBA" id="ARBA00009370"/>
    </source>
</evidence>
<evidence type="ECO:0000256" key="2">
    <source>
        <dbReference type="ARBA" id="ARBA00004401"/>
    </source>
</evidence>
<keyword evidence="6 8" id="KW-0378">Hydrolase</keyword>
<reference evidence="10" key="1">
    <citation type="submission" date="2014-07" db="EMBL/GenBank/DDBJ databases">
        <authorList>
            <person name="Hornung V.Bastian."/>
        </authorList>
    </citation>
    <scope>NUCLEOTIDE SEQUENCE</scope>
    <source>
        <strain evidence="10">PCE-S</strain>
    </source>
</reference>
<dbReference type="InterPro" id="IPR019758">
    <property type="entry name" value="Pept_S26A_signal_pept_1_CS"/>
</dbReference>
<dbReference type="Gene3D" id="2.10.109.10">
    <property type="entry name" value="Umud Fragment, subunit A"/>
    <property type="match status" value="1"/>
</dbReference>
<dbReference type="InterPro" id="IPR000223">
    <property type="entry name" value="Pept_S26A_signal_pept_1"/>
</dbReference>
<dbReference type="PROSITE" id="PS00761">
    <property type="entry name" value="SPASE_I_3"/>
    <property type="match status" value="1"/>
</dbReference>
<keyword evidence="8" id="KW-1133">Transmembrane helix</keyword>
<evidence type="ECO:0000256" key="7">
    <source>
        <dbReference type="PIRSR" id="PIRSR600223-1"/>
    </source>
</evidence>
<comment type="similarity">
    <text evidence="3 8">Belongs to the peptidase S26 family.</text>
</comment>
<dbReference type="SUPFAM" id="SSF51306">
    <property type="entry name" value="LexA/Signal peptidase"/>
    <property type="match status" value="1"/>
</dbReference>
<evidence type="ECO:0000313" key="12">
    <source>
        <dbReference type="Proteomes" id="UP000054623"/>
    </source>
</evidence>
<dbReference type="PATRIC" id="fig|49338.4.peg.3007"/>
<name>A0A098B1C7_DESHA</name>
<evidence type="ECO:0000256" key="1">
    <source>
        <dbReference type="ARBA" id="ARBA00000677"/>
    </source>
</evidence>
<evidence type="ECO:0000313" key="11">
    <source>
        <dbReference type="EMBL" id="KTE90218.1"/>
    </source>
</evidence>
<dbReference type="InterPro" id="IPR036286">
    <property type="entry name" value="LexA/Signal_pep-like_sf"/>
</dbReference>
<evidence type="ECO:0000259" key="9">
    <source>
        <dbReference type="Pfam" id="PF10502"/>
    </source>
</evidence>
<dbReference type="PANTHER" id="PTHR43390">
    <property type="entry name" value="SIGNAL PEPTIDASE I"/>
    <property type="match status" value="1"/>
</dbReference>
<dbReference type="GO" id="GO:0009003">
    <property type="term" value="F:signal peptidase activity"/>
    <property type="evidence" value="ECO:0007669"/>
    <property type="project" value="UniProtKB-EC"/>
</dbReference>
<evidence type="ECO:0000256" key="5">
    <source>
        <dbReference type="ARBA" id="ARBA00022670"/>
    </source>
</evidence>
<keyword evidence="5 8" id="KW-0645">Protease</keyword>
<sequence>MKHKTRIGWLIWVLAAVVVCAALLRLFVLQPYTISSNSMEPTLVPGDRILVNRFAYQYGTPTRGDIVVFAYPKDTSRTFVKRVIAVDGETVELKGNQVYVNGSLIQEPYLKQGDYSPFEPETIPAENIFVLGDNRRESGDSREWGVLPRSYIIGKAWFVYSPFQRIKFFW</sequence>
<dbReference type="MEROPS" id="S26.024"/>
<gene>
    <name evidence="11" type="ORF">AT727_09845</name>
    <name evidence="10" type="ORF">DPCES_2801</name>
</gene>
<dbReference type="EMBL" id="LK996017">
    <property type="protein sequence ID" value="CDX02688.1"/>
    <property type="molecule type" value="Genomic_DNA"/>
</dbReference>
<reference evidence="11 12" key="2">
    <citation type="submission" date="2015-12" db="EMBL/GenBank/DDBJ databases">
        <title>Draft Genome Sequence of Desulfitobacterium hafniense Strain DH, a Sulfate-reducing Bacterium Isolated from Paddy Soils.</title>
        <authorList>
            <person name="Bao P."/>
            <person name="Zhang X."/>
            <person name="Li G."/>
        </authorList>
    </citation>
    <scope>NUCLEOTIDE SEQUENCE [LARGE SCALE GENOMIC DNA]</scope>
    <source>
        <strain evidence="11 12">DH</strain>
    </source>
</reference>
<accession>A0A098B1C7</accession>
<evidence type="ECO:0000256" key="6">
    <source>
        <dbReference type="ARBA" id="ARBA00022801"/>
    </source>
</evidence>
<dbReference type="GO" id="GO:0005886">
    <property type="term" value="C:plasma membrane"/>
    <property type="evidence" value="ECO:0007669"/>
    <property type="project" value="UniProtKB-SubCell"/>
</dbReference>
<dbReference type="AlphaFoldDB" id="A0A098B1C7"/>
<dbReference type="NCBIfam" id="TIGR02227">
    <property type="entry name" value="sigpep_I_bact"/>
    <property type="match status" value="1"/>
</dbReference>
<proteinExistence type="inferred from homology"/>
<dbReference type="Pfam" id="PF10502">
    <property type="entry name" value="Peptidase_S26"/>
    <property type="match status" value="1"/>
</dbReference>
<evidence type="ECO:0000256" key="4">
    <source>
        <dbReference type="ARBA" id="ARBA00013208"/>
    </source>
</evidence>
<feature type="domain" description="Peptidase S26" evidence="9">
    <location>
        <begin position="9"/>
        <end position="160"/>
    </location>
</feature>
<feature type="active site" evidence="7">
    <location>
        <position position="38"/>
    </location>
</feature>
<comment type="subcellular location">
    <subcellularLocation>
        <location evidence="2">Cell membrane</location>
        <topology evidence="2">Single-pass type II membrane protein</topology>
    </subcellularLocation>
    <subcellularLocation>
        <location evidence="8">Membrane</location>
        <topology evidence="8">Single-pass type II membrane protein</topology>
    </subcellularLocation>
</comment>
<dbReference type="RefSeq" id="WP_011460443.1">
    <property type="nucleotide sequence ID" value="NZ_CABKQQ010000044.1"/>
</dbReference>
<keyword evidence="8" id="KW-0812">Transmembrane</keyword>
<dbReference type="CDD" id="cd06530">
    <property type="entry name" value="S26_SPase_I"/>
    <property type="match status" value="1"/>
</dbReference>
<dbReference type="InterPro" id="IPR019533">
    <property type="entry name" value="Peptidase_S26"/>
</dbReference>
<dbReference type="PRINTS" id="PR00727">
    <property type="entry name" value="LEADERPTASE"/>
</dbReference>
<comment type="catalytic activity">
    <reaction evidence="1 8">
        <text>Cleavage of hydrophobic, N-terminal signal or leader sequences from secreted and periplasmic proteins.</text>
        <dbReference type="EC" id="3.4.21.89"/>
    </reaction>
</comment>
<keyword evidence="8" id="KW-0472">Membrane</keyword>
<organism evidence="10">
    <name type="scientific">Desulfitobacterium hafniense</name>
    <name type="common">Desulfitobacterium frappieri</name>
    <dbReference type="NCBI Taxonomy" id="49338"/>
    <lineage>
        <taxon>Bacteria</taxon>
        <taxon>Bacillati</taxon>
        <taxon>Bacillota</taxon>
        <taxon>Clostridia</taxon>
        <taxon>Eubacteriales</taxon>
        <taxon>Desulfitobacteriaceae</taxon>
        <taxon>Desulfitobacterium</taxon>
    </lineage>
</organism>
<evidence type="ECO:0000256" key="8">
    <source>
        <dbReference type="RuleBase" id="RU362042"/>
    </source>
</evidence>